<dbReference type="EMBL" id="RIBY02002001">
    <property type="protein sequence ID" value="KAH9826291.1"/>
    <property type="molecule type" value="Genomic_DNA"/>
</dbReference>
<dbReference type="InterPro" id="IPR051694">
    <property type="entry name" value="Immunoregulatory_rcpt-like"/>
</dbReference>
<organism evidence="7 8">
    <name type="scientific">Teratosphaeria destructans</name>
    <dbReference type="NCBI Taxonomy" id="418781"/>
    <lineage>
        <taxon>Eukaryota</taxon>
        <taxon>Fungi</taxon>
        <taxon>Dikarya</taxon>
        <taxon>Ascomycota</taxon>
        <taxon>Pezizomycotina</taxon>
        <taxon>Dothideomycetes</taxon>
        <taxon>Dothideomycetidae</taxon>
        <taxon>Mycosphaerellales</taxon>
        <taxon>Teratosphaeriaceae</taxon>
        <taxon>Teratosphaeria</taxon>
    </lineage>
</organism>
<dbReference type="Proteomes" id="UP001138500">
    <property type="component" value="Unassembled WGS sequence"/>
</dbReference>
<dbReference type="PANTHER" id="PTHR15549:SF33">
    <property type="entry name" value="MEMBRANE PROTEIN WSC4, PUTATIVE (AFU_ORTHOLOGUE AFUA_5G09020)-RELATED"/>
    <property type="match status" value="1"/>
</dbReference>
<evidence type="ECO:0000256" key="5">
    <source>
        <dbReference type="SAM" id="MobiDB-lite"/>
    </source>
</evidence>
<gene>
    <name evidence="7" type="ORF">Tdes44962_MAKER03551</name>
</gene>
<feature type="transmembrane region" description="Helical" evidence="6">
    <location>
        <begin position="467"/>
        <end position="488"/>
    </location>
</feature>
<keyword evidence="4 6" id="KW-0472">Membrane</keyword>
<dbReference type="SUPFAM" id="SSF50965">
    <property type="entry name" value="Galactose oxidase, central domain"/>
    <property type="match status" value="1"/>
</dbReference>
<dbReference type="AlphaFoldDB" id="A0A9W7SPC4"/>
<dbReference type="Gene3D" id="2.120.10.80">
    <property type="entry name" value="Kelch-type beta propeller"/>
    <property type="match status" value="1"/>
</dbReference>
<keyword evidence="3 6" id="KW-1133">Transmembrane helix</keyword>
<reference evidence="7 8" key="1">
    <citation type="journal article" date="2018" name="IMA Fungus">
        <title>IMA Genome-F 10: Nine draft genome sequences of Claviceps purpurea s.lat., including C. arundinis, C. humidiphila, and C. cf. spartinae, pseudomolecules for the pitch canker pathogen Fusarium circinatum, draft genome of Davidsoniella eucalypti, Grosmannia galeiformis, Quambalaria eucalypti, and Teratosphaeria destructans.</title>
        <authorList>
            <person name="Wingfield B.D."/>
            <person name="Liu M."/>
            <person name="Nguyen H.D."/>
            <person name="Lane F.A."/>
            <person name="Morgan S.W."/>
            <person name="De Vos L."/>
            <person name="Wilken P.M."/>
            <person name="Duong T.A."/>
            <person name="Aylward J."/>
            <person name="Coetzee M.P."/>
            <person name="Dadej K."/>
            <person name="De Beer Z.W."/>
            <person name="Findlay W."/>
            <person name="Havenga M."/>
            <person name="Kolarik M."/>
            <person name="Menzies J.G."/>
            <person name="Naidoo K."/>
            <person name="Pochopski O."/>
            <person name="Shoukouhi P."/>
            <person name="Santana Q.C."/>
            <person name="Seifert K.A."/>
            <person name="Soal N."/>
            <person name="Steenkamp E.T."/>
            <person name="Tatham C.T."/>
            <person name="van der Nest M.A."/>
            <person name="Wingfield M.J."/>
        </authorList>
    </citation>
    <scope>NUCLEOTIDE SEQUENCE [LARGE SCALE GENOMIC DNA]</scope>
    <source>
        <strain evidence="7">CMW44962</strain>
    </source>
</reference>
<keyword evidence="2 6" id="KW-0812">Transmembrane</keyword>
<sequence length="590" mass="61975">MAGLSALVGNQLYFMGGNYSFVTAGGGQSIGAKQELYWLDVNDRYPVERSIPSGALNNATIDASTANAFEIAELGDPDKIGAHGALWQTNDTLYVYGTTGAANDELSAYNTTTGAWSTVKVAGGPLNVGNRNSATFASDPYSGLGFILGGNGSNTKNVGGMVRFDASDPKNLSWTNETLGNGSYGLDVPNYYFEGQMLYVPAGDEGILVVFGGANISAGIQPDWEWPYYSTFALISVYDIASHTWFLQKASGDIPAHKASFCGVVTTSPDDSAFHITIYGGYSLELTDAVETVSILTLPSFTWIDASALSNQTSSEARLGDGIGRDHLNCQVYNETLMLVLGGVIRQGSQGNQSYISDGNCNNVVAPTRVLDLSTYQWQSDSLNLSTTYQVPEIIYDVVGGNASGGATKTQPAAGFADPTLASVMKARAPTATTSSLASSASASSTAASIISSAATPHHTTNVGAKAGGAVGGVLGLALLSAVIAYLLRRRSRRRQDLQNSSANGKLHESAAPRAGDWGELDGMAVSELHPDARPYESDARQFHELSGEHRPCELSVKTSTARARGHQWVRTHPSSTATGEGNGALAPRS</sequence>
<dbReference type="PANTHER" id="PTHR15549">
    <property type="entry name" value="PAIRED IMMUNOGLOBULIN-LIKE TYPE 2 RECEPTOR"/>
    <property type="match status" value="1"/>
</dbReference>
<keyword evidence="8" id="KW-1185">Reference proteome</keyword>
<comment type="subcellular location">
    <subcellularLocation>
        <location evidence="1">Membrane</location>
        <topology evidence="1">Single-pass membrane protein</topology>
    </subcellularLocation>
</comment>
<evidence type="ECO:0000256" key="6">
    <source>
        <dbReference type="SAM" id="Phobius"/>
    </source>
</evidence>
<evidence type="ECO:0000256" key="1">
    <source>
        <dbReference type="ARBA" id="ARBA00004167"/>
    </source>
</evidence>
<dbReference type="InterPro" id="IPR011043">
    <property type="entry name" value="Gal_Oxase/kelch_b-propeller"/>
</dbReference>
<feature type="region of interest" description="Disordered" evidence="5">
    <location>
        <begin position="547"/>
        <end position="590"/>
    </location>
</feature>
<name>A0A9W7SPC4_9PEZI</name>
<dbReference type="GO" id="GO:0071944">
    <property type="term" value="C:cell periphery"/>
    <property type="evidence" value="ECO:0007669"/>
    <property type="project" value="UniProtKB-ARBA"/>
</dbReference>
<protein>
    <submittedName>
        <fullName evidence="7">Host cell factor</fullName>
    </submittedName>
</protein>
<feature type="region of interest" description="Disordered" evidence="5">
    <location>
        <begin position="495"/>
        <end position="518"/>
    </location>
</feature>
<comment type="caution">
    <text evidence="7">The sequence shown here is derived from an EMBL/GenBank/DDBJ whole genome shotgun (WGS) entry which is preliminary data.</text>
</comment>
<dbReference type="OrthoDB" id="10251809at2759"/>
<evidence type="ECO:0000256" key="4">
    <source>
        <dbReference type="ARBA" id="ARBA00023136"/>
    </source>
</evidence>
<evidence type="ECO:0000313" key="7">
    <source>
        <dbReference type="EMBL" id="KAH9826291.1"/>
    </source>
</evidence>
<accession>A0A9W7SPC4</accession>
<evidence type="ECO:0000256" key="2">
    <source>
        <dbReference type="ARBA" id="ARBA00022692"/>
    </source>
</evidence>
<proteinExistence type="predicted"/>
<dbReference type="InterPro" id="IPR015915">
    <property type="entry name" value="Kelch-typ_b-propeller"/>
</dbReference>
<dbReference type="GO" id="GO:0016020">
    <property type="term" value="C:membrane"/>
    <property type="evidence" value="ECO:0007669"/>
    <property type="project" value="UniProtKB-SubCell"/>
</dbReference>
<evidence type="ECO:0000313" key="8">
    <source>
        <dbReference type="Proteomes" id="UP001138500"/>
    </source>
</evidence>
<evidence type="ECO:0000256" key="3">
    <source>
        <dbReference type="ARBA" id="ARBA00022989"/>
    </source>
</evidence>
<reference evidence="7 8" key="2">
    <citation type="journal article" date="2021" name="Curr. Genet.">
        <title>Genetic response to nitrogen starvation in the aggressive Eucalyptus foliar pathogen Teratosphaeria destructans.</title>
        <authorList>
            <person name="Havenga M."/>
            <person name="Wingfield B.D."/>
            <person name="Wingfield M.J."/>
            <person name="Dreyer L.L."/>
            <person name="Roets F."/>
            <person name="Aylward J."/>
        </authorList>
    </citation>
    <scope>NUCLEOTIDE SEQUENCE [LARGE SCALE GENOMIC DNA]</scope>
    <source>
        <strain evidence="7">CMW44962</strain>
    </source>
</reference>